<dbReference type="Proteomes" id="UP000032142">
    <property type="component" value="Unassembled WGS sequence"/>
</dbReference>
<reference evidence="2" key="1">
    <citation type="submission" date="2014-09" db="EMBL/GenBank/DDBJ databases">
        <authorList>
            <person name="Mudge J."/>
            <person name="Ramaraj T."/>
            <person name="Lindquist I.E."/>
            <person name="Bharti A.K."/>
            <person name="Sundararajan A."/>
            <person name="Cameron C.T."/>
            <person name="Woodward J.E."/>
            <person name="May G.D."/>
            <person name="Brubaker C."/>
            <person name="Broadhvest J."/>
            <person name="Wilkins T.A."/>
        </authorList>
    </citation>
    <scope>NUCLEOTIDE SEQUENCE</scope>
    <source>
        <strain evidence="2">cv. AKA8401</strain>
    </source>
</reference>
<proteinExistence type="predicted"/>
<evidence type="ECO:0000313" key="2">
    <source>
        <dbReference type="Proteomes" id="UP000032142"/>
    </source>
</evidence>
<gene>
    <name evidence="1" type="ORF">F383_36267</name>
</gene>
<sequence length="63" mass="6960">MKCGCMTWYEIEPKGPRNHGIVSTWMEYLTSFIVSCLLDSYCCVLGTVVEVITPAGNLLVLSS</sequence>
<accession>A0A0B0PTQ3</accession>
<evidence type="ECO:0000313" key="1">
    <source>
        <dbReference type="EMBL" id="KHG29843.1"/>
    </source>
</evidence>
<protein>
    <submittedName>
        <fullName evidence="1">Uncharacterized protein</fullName>
    </submittedName>
</protein>
<name>A0A0B0PTQ3_GOSAR</name>
<organism evidence="1 2">
    <name type="scientific">Gossypium arboreum</name>
    <name type="common">Tree cotton</name>
    <name type="synonym">Gossypium nanking</name>
    <dbReference type="NCBI Taxonomy" id="29729"/>
    <lineage>
        <taxon>Eukaryota</taxon>
        <taxon>Viridiplantae</taxon>
        <taxon>Streptophyta</taxon>
        <taxon>Embryophyta</taxon>
        <taxon>Tracheophyta</taxon>
        <taxon>Spermatophyta</taxon>
        <taxon>Magnoliopsida</taxon>
        <taxon>eudicotyledons</taxon>
        <taxon>Gunneridae</taxon>
        <taxon>Pentapetalae</taxon>
        <taxon>rosids</taxon>
        <taxon>malvids</taxon>
        <taxon>Malvales</taxon>
        <taxon>Malvaceae</taxon>
        <taxon>Malvoideae</taxon>
        <taxon>Gossypium</taxon>
    </lineage>
</organism>
<dbReference type="AlphaFoldDB" id="A0A0B0PTQ3"/>
<dbReference type="EMBL" id="KN452410">
    <property type="protein sequence ID" value="KHG29843.1"/>
    <property type="molecule type" value="Genomic_DNA"/>
</dbReference>
<keyword evidence="2" id="KW-1185">Reference proteome</keyword>